<protein>
    <recommendedName>
        <fullName evidence="5">COX assembly mitochondrial protein</fullName>
    </recommendedName>
</protein>
<keyword evidence="4" id="KW-1015">Disulfide bond</keyword>
<dbReference type="PANTHER" id="PTHR22977:SF1">
    <property type="entry name" value="COX ASSEMBLY MITOCHONDRIAL PROTEIN 2 HOMOLOG"/>
    <property type="match status" value="1"/>
</dbReference>
<comment type="similarity">
    <text evidence="2 5">Belongs to the CMC family.</text>
</comment>
<feature type="region of interest" description="Disordered" evidence="6">
    <location>
        <begin position="113"/>
        <end position="140"/>
    </location>
</feature>
<dbReference type="EMBL" id="OZ035826">
    <property type="protein sequence ID" value="CAL1603993.1"/>
    <property type="molecule type" value="Genomic_DNA"/>
</dbReference>
<evidence type="ECO:0000256" key="3">
    <source>
        <dbReference type="ARBA" id="ARBA00023128"/>
    </source>
</evidence>
<proteinExistence type="inferred from homology"/>
<evidence type="ECO:0000256" key="6">
    <source>
        <dbReference type="SAM" id="MobiDB-lite"/>
    </source>
</evidence>
<evidence type="ECO:0000256" key="5">
    <source>
        <dbReference type="RuleBase" id="RU364104"/>
    </source>
</evidence>
<evidence type="ECO:0000256" key="1">
    <source>
        <dbReference type="ARBA" id="ARBA00004173"/>
    </source>
</evidence>
<keyword evidence="8" id="KW-1185">Reference proteome</keyword>
<gene>
    <name evidence="7" type="ORF">KC01_LOCUS31580</name>
</gene>
<accession>A0AAV2LTP0</accession>
<reference evidence="7 8" key="1">
    <citation type="submission" date="2024-04" db="EMBL/GenBank/DDBJ databases">
        <authorList>
            <person name="Waldvogel A.-M."/>
            <person name="Schoenle A."/>
        </authorList>
    </citation>
    <scope>NUCLEOTIDE SEQUENCE [LARGE SCALE GENOMIC DNA]</scope>
</reference>
<dbReference type="GO" id="GO:0005739">
    <property type="term" value="C:mitochondrion"/>
    <property type="evidence" value="ECO:0007669"/>
    <property type="project" value="UniProtKB-SubCell"/>
</dbReference>
<dbReference type="Pfam" id="PF08583">
    <property type="entry name" value="Cmc1"/>
    <property type="match status" value="1"/>
</dbReference>
<organism evidence="7 8">
    <name type="scientific">Knipowitschia caucasica</name>
    <name type="common">Caucasian dwarf goby</name>
    <name type="synonym">Pomatoschistus caucasicus</name>
    <dbReference type="NCBI Taxonomy" id="637954"/>
    <lineage>
        <taxon>Eukaryota</taxon>
        <taxon>Metazoa</taxon>
        <taxon>Chordata</taxon>
        <taxon>Craniata</taxon>
        <taxon>Vertebrata</taxon>
        <taxon>Euteleostomi</taxon>
        <taxon>Actinopterygii</taxon>
        <taxon>Neopterygii</taxon>
        <taxon>Teleostei</taxon>
        <taxon>Neoteleostei</taxon>
        <taxon>Acanthomorphata</taxon>
        <taxon>Gobiaria</taxon>
        <taxon>Gobiiformes</taxon>
        <taxon>Gobioidei</taxon>
        <taxon>Gobiidae</taxon>
        <taxon>Gobiinae</taxon>
        <taxon>Knipowitschia</taxon>
    </lineage>
</organism>
<dbReference type="PROSITE" id="PS51808">
    <property type="entry name" value="CHCH"/>
    <property type="match status" value="1"/>
</dbReference>
<dbReference type="Proteomes" id="UP001497482">
    <property type="component" value="Chromosome 4"/>
</dbReference>
<evidence type="ECO:0000256" key="4">
    <source>
        <dbReference type="ARBA" id="ARBA00023157"/>
    </source>
</evidence>
<comment type="subcellular location">
    <subcellularLocation>
        <location evidence="1 5">Mitochondrion</location>
    </subcellularLocation>
</comment>
<dbReference type="InterPro" id="IPR013892">
    <property type="entry name" value="Cyt_c_biogenesis_Cmc1-like"/>
</dbReference>
<evidence type="ECO:0000313" key="7">
    <source>
        <dbReference type="EMBL" id="CAL1603993.1"/>
    </source>
</evidence>
<evidence type="ECO:0000256" key="2">
    <source>
        <dbReference type="ARBA" id="ARBA00007347"/>
    </source>
</evidence>
<keyword evidence="3 5" id="KW-0496">Mitochondrion</keyword>
<name>A0AAV2LTP0_KNICA</name>
<dbReference type="AlphaFoldDB" id="A0AAV2LTP0"/>
<evidence type="ECO:0000313" key="8">
    <source>
        <dbReference type="Proteomes" id="UP001497482"/>
    </source>
</evidence>
<dbReference type="PANTHER" id="PTHR22977">
    <property type="entry name" value="COX ASSEMBLY MITOCHONDRIAL PROTEIN"/>
    <property type="match status" value="1"/>
</dbReference>
<sequence>MRFMYSLVRQTRGQLMVRTLNNNTDNYDIAIDLTDDLDILPSGEITITNKMSVQDGEGYGGSNLSPHLHTEECNSIITQLKKCHQEHNLKKFFGECNDFDRAMRDCLKKERLDKRERSKQHALEMKKRIKEASREKVSTS</sequence>